<reference evidence="6" key="1">
    <citation type="submission" date="2024-07" db="EMBL/GenBank/DDBJ databases">
        <authorList>
            <person name="Yu S.T."/>
        </authorList>
    </citation>
    <scope>NUCLEOTIDE SEQUENCE</scope>
    <source>
        <strain evidence="6">R11</strain>
    </source>
</reference>
<protein>
    <submittedName>
        <fullName evidence="6">Beta-eliminating lyase-related protein</fullName>
    </submittedName>
</protein>
<accession>A0AB39NCN1</accession>
<dbReference type="SUPFAM" id="SSF53383">
    <property type="entry name" value="PLP-dependent transferases"/>
    <property type="match status" value="1"/>
</dbReference>
<comment type="cofactor">
    <cofactor evidence="1">
        <name>pyridoxal 5'-phosphate</name>
        <dbReference type="ChEBI" id="CHEBI:597326"/>
    </cofactor>
</comment>
<dbReference type="GO" id="GO:0006567">
    <property type="term" value="P:L-threonine catabolic process"/>
    <property type="evidence" value="ECO:0007669"/>
    <property type="project" value="TreeGrafter"/>
</dbReference>
<evidence type="ECO:0000256" key="3">
    <source>
        <dbReference type="ARBA" id="ARBA00022898"/>
    </source>
</evidence>
<dbReference type="EMBL" id="CP163432">
    <property type="protein sequence ID" value="XDQ16004.1"/>
    <property type="molecule type" value="Genomic_DNA"/>
</dbReference>
<dbReference type="InterPro" id="IPR015421">
    <property type="entry name" value="PyrdxlP-dep_Trfase_major"/>
</dbReference>
<evidence type="ECO:0000256" key="4">
    <source>
        <dbReference type="SAM" id="MobiDB-lite"/>
    </source>
</evidence>
<evidence type="ECO:0000256" key="2">
    <source>
        <dbReference type="ARBA" id="ARBA00006966"/>
    </source>
</evidence>
<dbReference type="Gene3D" id="3.40.640.10">
    <property type="entry name" value="Type I PLP-dependent aspartate aminotransferase-like (Major domain)"/>
    <property type="match status" value="1"/>
</dbReference>
<dbReference type="GO" id="GO:0008732">
    <property type="term" value="F:L-allo-threonine aldolase activity"/>
    <property type="evidence" value="ECO:0007669"/>
    <property type="project" value="TreeGrafter"/>
</dbReference>
<dbReference type="InterPro" id="IPR001597">
    <property type="entry name" value="ArAA_b-elim_lyase/Thr_aldolase"/>
</dbReference>
<dbReference type="AlphaFoldDB" id="A0AB39NCN1"/>
<dbReference type="Pfam" id="PF01212">
    <property type="entry name" value="Beta_elim_lyase"/>
    <property type="match status" value="1"/>
</dbReference>
<gene>
    <name evidence="6" type="ORF">AB5J55_43775</name>
</gene>
<feature type="domain" description="Aromatic amino acid beta-eliminating lyase/threonine aldolase" evidence="5">
    <location>
        <begin position="3"/>
        <end position="62"/>
    </location>
</feature>
<dbReference type="GO" id="GO:0006545">
    <property type="term" value="P:glycine biosynthetic process"/>
    <property type="evidence" value="ECO:0007669"/>
    <property type="project" value="TreeGrafter"/>
</dbReference>
<evidence type="ECO:0000313" key="6">
    <source>
        <dbReference type="EMBL" id="XDQ16004.1"/>
    </source>
</evidence>
<evidence type="ECO:0000259" key="5">
    <source>
        <dbReference type="Pfam" id="PF01212"/>
    </source>
</evidence>
<keyword evidence="6" id="KW-0456">Lyase</keyword>
<evidence type="ECO:0000256" key="1">
    <source>
        <dbReference type="ARBA" id="ARBA00001933"/>
    </source>
</evidence>
<name>A0AB39NCN1_9ACTN</name>
<dbReference type="RefSeq" id="WP_369275928.1">
    <property type="nucleotide sequence ID" value="NZ_CP163432.1"/>
</dbReference>
<comment type="similarity">
    <text evidence="2">Belongs to the threonine aldolase family.</text>
</comment>
<feature type="region of interest" description="Disordered" evidence="4">
    <location>
        <begin position="1"/>
        <end position="22"/>
    </location>
</feature>
<sequence>MIDLRTDAVTRPTAGMRAATAQAPVGSDQFGEYPSVNALQHRVATLLGKEKALFVPTGTMAN</sequence>
<keyword evidence="3" id="KW-0663">Pyridoxal phosphate</keyword>
<organism evidence="6">
    <name type="scientific">Streptomyces sp. R11</name>
    <dbReference type="NCBI Taxonomy" id="3238625"/>
    <lineage>
        <taxon>Bacteria</taxon>
        <taxon>Bacillati</taxon>
        <taxon>Actinomycetota</taxon>
        <taxon>Actinomycetes</taxon>
        <taxon>Kitasatosporales</taxon>
        <taxon>Streptomycetaceae</taxon>
        <taxon>Streptomyces</taxon>
    </lineage>
</organism>
<dbReference type="PANTHER" id="PTHR48097">
    <property type="entry name" value="L-THREONINE ALDOLASE-RELATED"/>
    <property type="match status" value="1"/>
</dbReference>
<proteinExistence type="inferred from homology"/>
<dbReference type="GO" id="GO:0005829">
    <property type="term" value="C:cytosol"/>
    <property type="evidence" value="ECO:0007669"/>
    <property type="project" value="TreeGrafter"/>
</dbReference>
<dbReference type="InterPro" id="IPR015424">
    <property type="entry name" value="PyrdxlP-dep_Trfase"/>
</dbReference>
<dbReference type="PANTHER" id="PTHR48097:SF9">
    <property type="entry name" value="L-THREONINE ALDOLASE"/>
    <property type="match status" value="1"/>
</dbReference>